<organism evidence="2 3">
    <name type="scientific">Ancylostoma duodenale</name>
    <dbReference type="NCBI Taxonomy" id="51022"/>
    <lineage>
        <taxon>Eukaryota</taxon>
        <taxon>Metazoa</taxon>
        <taxon>Ecdysozoa</taxon>
        <taxon>Nematoda</taxon>
        <taxon>Chromadorea</taxon>
        <taxon>Rhabditida</taxon>
        <taxon>Rhabditina</taxon>
        <taxon>Rhabditomorpha</taxon>
        <taxon>Strongyloidea</taxon>
        <taxon>Ancylostomatidae</taxon>
        <taxon>Ancylostomatinae</taxon>
        <taxon>Ancylostoma</taxon>
    </lineage>
</organism>
<evidence type="ECO:0000313" key="3">
    <source>
        <dbReference type="Proteomes" id="UP000054047"/>
    </source>
</evidence>
<dbReference type="Pfam" id="PF00168">
    <property type="entry name" value="C2"/>
    <property type="match status" value="1"/>
</dbReference>
<dbReference type="InterPro" id="IPR000008">
    <property type="entry name" value="C2_dom"/>
</dbReference>
<dbReference type="Gene3D" id="2.60.40.150">
    <property type="entry name" value="C2 domain"/>
    <property type="match status" value="1"/>
</dbReference>
<keyword evidence="3" id="KW-1185">Reference proteome</keyword>
<evidence type="ECO:0000259" key="1">
    <source>
        <dbReference type="Pfam" id="PF00168"/>
    </source>
</evidence>
<dbReference type="OrthoDB" id="5824281at2759"/>
<name>A0A0C2FGA5_9BILA</name>
<feature type="domain" description="C2" evidence="1">
    <location>
        <begin position="8"/>
        <end position="65"/>
    </location>
</feature>
<dbReference type="SUPFAM" id="SSF49562">
    <property type="entry name" value="C2 domain (Calcium/lipid-binding domain, CaLB)"/>
    <property type="match status" value="1"/>
</dbReference>
<protein>
    <recommendedName>
        <fullName evidence="1">C2 domain-containing protein</fullName>
    </recommendedName>
</protein>
<proteinExistence type="predicted"/>
<reference evidence="2 3" key="1">
    <citation type="submission" date="2013-12" db="EMBL/GenBank/DDBJ databases">
        <title>Draft genome of the parsitic nematode Ancylostoma duodenale.</title>
        <authorList>
            <person name="Mitreva M."/>
        </authorList>
    </citation>
    <scope>NUCLEOTIDE SEQUENCE [LARGE SCALE GENOMIC DNA]</scope>
    <source>
        <strain evidence="2 3">Zhejiang</strain>
    </source>
</reference>
<accession>A0A0C2FGA5</accession>
<dbReference type="EMBL" id="KN767447">
    <property type="protein sequence ID" value="KIH47635.1"/>
    <property type="molecule type" value="Genomic_DNA"/>
</dbReference>
<sequence>MGIVTRMQIFEFDVDPGDVHNYKLQICVKDDTNYGAFSSKPILGQIDIRLSSLDNCSLPQQWVRLEAERI</sequence>
<evidence type="ECO:0000313" key="2">
    <source>
        <dbReference type="EMBL" id="KIH47635.1"/>
    </source>
</evidence>
<gene>
    <name evidence="2" type="ORF">ANCDUO_22301</name>
</gene>
<dbReference type="AlphaFoldDB" id="A0A0C2FGA5"/>
<dbReference type="InterPro" id="IPR035892">
    <property type="entry name" value="C2_domain_sf"/>
</dbReference>
<dbReference type="Proteomes" id="UP000054047">
    <property type="component" value="Unassembled WGS sequence"/>
</dbReference>